<dbReference type="WBParaSite" id="HPBE_0002566801-mRNA-1">
    <property type="protein sequence ID" value="HPBE_0002566801-mRNA-1"/>
    <property type="gene ID" value="HPBE_0002566801"/>
</dbReference>
<accession>A0A183GSJ8</accession>
<keyword evidence="2" id="KW-1185">Reference proteome</keyword>
<evidence type="ECO:0000313" key="3">
    <source>
        <dbReference type="WBParaSite" id="HPBE_0002566801-mRNA-1"/>
    </source>
</evidence>
<proteinExistence type="predicted"/>
<accession>A0A3P8FBV8</accession>
<name>A0A183GSJ8_HELPZ</name>
<reference evidence="1 2" key="1">
    <citation type="submission" date="2018-11" db="EMBL/GenBank/DDBJ databases">
        <authorList>
            <consortium name="Pathogen Informatics"/>
        </authorList>
    </citation>
    <scope>NUCLEOTIDE SEQUENCE [LARGE SCALE GENOMIC DNA]</scope>
</reference>
<dbReference type="AlphaFoldDB" id="A0A183GSJ8"/>
<protein>
    <submittedName>
        <fullName evidence="1 3">Uncharacterized protein</fullName>
    </submittedName>
</protein>
<gene>
    <name evidence="1" type="ORF">HPBE_LOCUS25667</name>
</gene>
<dbReference type="Proteomes" id="UP000050761">
    <property type="component" value="Unassembled WGS sequence"/>
</dbReference>
<organism evidence="2 3">
    <name type="scientific">Heligmosomoides polygyrus</name>
    <name type="common">Parasitic roundworm</name>
    <dbReference type="NCBI Taxonomy" id="6339"/>
    <lineage>
        <taxon>Eukaryota</taxon>
        <taxon>Metazoa</taxon>
        <taxon>Ecdysozoa</taxon>
        <taxon>Nematoda</taxon>
        <taxon>Chromadorea</taxon>
        <taxon>Rhabditida</taxon>
        <taxon>Rhabditina</taxon>
        <taxon>Rhabditomorpha</taxon>
        <taxon>Strongyloidea</taxon>
        <taxon>Heligmosomidae</taxon>
        <taxon>Heligmosomoides</taxon>
    </lineage>
</organism>
<reference evidence="3" key="2">
    <citation type="submission" date="2019-09" db="UniProtKB">
        <authorList>
            <consortium name="WormBaseParasite"/>
        </authorList>
    </citation>
    <scope>IDENTIFICATION</scope>
</reference>
<dbReference type="EMBL" id="UZAH01038333">
    <property type="protein sequence ID" value="VDP52925.1"/>
    <property type="molecule type" value="Genomic_DNA"/>
</dbReference>
<evidence type="ECO:0000313" key="1">
    <source>
        <dbReference type="EMBL" id="VDP52925.1"/>
    </source>
</evidence>
<sequence length="82" mass="8967">MDSIAAAVDSTTTQPKMLKLKLFGGKEKEKKDNVGTPVSSPAPITLRDKMCCSSWSIRDRSSSDHYSTNYTSSDGLKRLLAL</sequence>
<evidence type="ECO:0000313" key="2">
    <source>
        <dbReference type="Proteomes" id="UP000050761"/>
    </source>
</evidence>